<dbReference type="PANTHER" id="PTHR22970">
    <property type="entry name" value="AT-RICH INTERACTIVE DOMAIN-CONTAINING PROTEIN 2"/>
    <property type="match status" value="1"/>
</dbReference>
<dbReference type="InterPro" id="IPR036431">
    <property type="entry name" value="ARID_dom_sf"/>
</dbReference>
<evidence type="ECO:0000259" key="7">
    <source>
        <dbReference type="PROSITE" id="PS51526"/>
    </source>
</evidence>
<evidence type="ECO:0000256" key="4">
    <source>
        <dbReference type="ARBA" id="ARBA00023242"/>
    </source>
</evidence>
<evidence type="ECO:0000256" key="3">
    <source>
        <dbReference type="ARBA" id="ARBA00023163"/>
    </source>
</evidence>
<organism evidence="8 9">
    <name type="scientific">Coniochaeta pulveracea</name>
    <dbReference type="NCBI Taxonomy" id="177199"/>
    <lineage>
        <taxon>Eukaryota</taxon>
        <taxon>Fungi</taxon>
        <taxon>Dikarya</taxon>
        <taxon>Ascomycota</taxon>
        <taxon>Pezizomycotina</taxon>
        <taxon>Sordariomycetes</taxon>
        <taxon>Sordariomycetidae</taxon>
        <taxon>Coniochaetales</taxon>
        <taxon>Coniochaetaceae</taxon>
        <taxon>Coniochaeta</taxon>
    </lineage>
</organism>
<feature type="compositionally biased region" description="Polar residues" evidence="5">
    <location>
        <begin position="215"/>
        <end position="237"/>
    </location>
</feature>
<evidence type="ECO:0000256" key="2">
    <source>
        <dbReference type="ARBA" id="ARBA00023015"/>
    </source>
</evidence>
<evidence type="ECO:0000313" key="8">
    <source>
        <dbReference type="EMBL" id="RKU48684.1"/>
    </source>
</evidence>
<dbReference type="InterPro" id="IPR003150">
    <property type="entry name" value="DNA-bd_RFX"/>
</dbReference>
<dbReference type="Gene3D" id="1.10.150.60">
    <property type="entry name" value="ARID DNA-binding domain"/>
    <property type="match status" value="1"/>
</dbReference>
<keyword evidence="9" id="KW-1185">Reference proteome</keyword>
<dbReference type="OrthoDB" id="338531at2759"/>
<dbReference type="InterPro" id="IPR001606">
    <property type="entry name" value="ARID_dom"/>
</dbReference>
<dbReference type="SUPFAM" id="SSF48371">
    <property type="entry name" value="ARM repeat"/>
    <property type="match status" value="1"/>
</dbReference>
<name>A0A420YLC8_9PEZI</name>
<feature type="domain" description="ARID" evidence="6">
    <location>
        <begin position="13"/>
        <end position="107"/>
    </location>
</feature>
<dbReference type="GO" id="GO:0006355">
    <property type="term" value="P:regulation of DNA-templated transcription"/>
    <property type="evidence" value="ECO:0007669"/>
    <property type="project" value="InterPro"/>
</dbReference>
<dbReference type="GO" id="GO:0003677">
    <property type="term" value="F:DNA binding"/>
    <property type="evidence" value="ECO:0007669"/>
    <property type="project" value="InterPro"/>
</dbReference>
<dbReference type="SUPFAM" id="SSF46774">
    <property type="entry name" value="ARID-like"/>
    <property type="match status" value="1"/>
</dbReference>
<dbReference type="PANTHER" id="PTHR22970:SF14">
    <property type="entry name" value="AT-RICH INTERACTIVE DOMAIN-CONTAINING PROTEIN 2"/>
    <property type="match status" value="1"/>
</dbReference>
<keyword evidence="1" id="KW-0156">Chromatin regulator</keyword>
<dbReference type="AlphaFoldDB" id="A0A420YLC8"/>
<dbReference type="SMART" id="SM00501">
    <property type="entry name" value="BRIGHT"/>
    <property type="match status" value="1"/>
</dbReference>
<feature type="compositionally biased region" description="Basic and acidic residues" evidence="5">
    <location>
        <begin position="139"/>
        <end position="164"/>
    </location>
</feature>
<dbReference type="GO" id="GO:0016586">
    <property type="term" value="C:RSC-type complex"/>
    <property type="evidence" value="ECO:0007669"/>
    <property type="project" value="TreeGrafter"/>
</dbReference>
<protein>
    <submittedName>
        <fullName evidence="8">Chromatin structure-remodeling complex protein rsc9</fullName>
    </submittedName>
</protein>
<dbReference type="Proteomes" id="UP000275385">
    <property type="component" value="Unassembled WGS sequence"/>
</dbReference>
<dbReference type="FunFam" id="1.10.150.60:FF:000021">
    <property type="entry name" value="Chromatin structure-remodeling complex subunit rsc9"/>
    <property type="match status" value="1"/>
</dbReference>
<keyword evidence="2" id="KW-0805">Transcription regulation</keyword>
<evidence type="ECO:0000256" key="5">
    <source>
        <dbReference type="SAM" id="MobiDB-lite"/>
    </source>
</evidence>
<feature type="region of interest" description="Disordered" evidence="5">
    <location>
        <begin position="135"/>
        <end position="248"/>
    </location>
</feature>
<dbReference type="Pfam" id="PF01388">
    <property type="entry name" value="ARID"/>
    <property type="match status" value="1"/>
</dbReference>
<dbReference type="GO" id="GO:0006325">
    <property type="term" value="P:chromatin organization"/>
    <property type="evidence" value="ECO:0007669"/>
    <property type="project" value="UniProtKB-KW"/>
</dbReference>
<feature type="domain" description="RFX-type winged-helix" evidence="7">
    <location>
        <begin position="645"/>
        <end position="729"/>
    </location>
</feature>
<proteinExistence type="predicted"/>
<dbReference type="PROSITE" id="PS51011">
    <property type="entry name" value="ARID"/>
    <property type="match status" value="1"/>
</dbReference>
<dbReference type="InterPro" id="IPR052406">
    <property type="entry name" value="Chromatin_Remodeling_Comp"/>
</dbReference>
<accession>A0A420YLC8</accession>
<dbReference type="PROSITE" id="PS51526">
    <property type="entry name" value="RFX_DBD"/>
    <property type="match status" value="1"/>
</dbReference>
<keyword evidence="4" id="KW-0539">Nucleus</keyword>
<evidence type="ECO:0000256" key="1">
    <source>
        <dbReference type="ARBA" id="ARBA00022853"/>
    </source>
</evidence>
<dbReference type="SMART" id="SM01014">
    <property type="entry name" value="ARID"/>
    <property type="match status" value="1"/>
</dbReference>
<dbReference type="CDD" id="cd16100">
    <property type="entry name" value="ARID"/>
    <property type="match status" value="1"/>
</dbReference>
<keyword evidence="3" id="KW-0804">Transcription</keyword>
<evidence type="ECO:0000313" key="9">
    <source>
        <dbReference type="Proteomes" id="UP000275385"/>
    </source>
</evidence>
<dbReference type="STRING" id="177199.A0A420YLC8"/>
<dbReference type="EMBL" id="QVQW01000004">
    <property type="protein sequence ID" value="RKU48684.1"/>
    <property type="molecule type" value="Genomic_DNA"/>
</dbReference>
<evidence type="ECO:0000259" key="6">
    <source>
        <dbReference type="PROSITE" id="PS51011"/>
    </source>
</evidence>
<gene>
    <name evidence="8" type="primary">RSC9</name>
    <name evidence="8" type="ORF">DL546_009501</name>
</gene>
<sequence length="941" mass="105534">MASQPPVHTIDRTPEYEEFISKLAEFHRQRGTPFEPLPKLGNNHVDLLKLFNYIVEHGGYDAVSDEKLAWRRMCEELGLMTSNPPAAAFSLKTIFYKYLAAYEIKTIHHKEPPPPEILEHTTAKGSGLLTRTLENFAPNRRDGSVAHKDSDGDDGTPVRERPSEDTPGSARASRGLRQDPPQRVIFQPDTGPARATRNASGQHATPGGAHGSGHPTPTHSGSHHLSQPYSSHLSAYQRTGDGPSHQYIPKEVDYQHSSILPYKPTPSHTLPFRVVETPANRPEVFAEARRAARLHMTGRPPANPARHLTGMEGGPNIYMRCREALLSGIPSEQAYALNHLVKISYERGDRYRFEQFPKLLEGLVEKALEVGHLFYDVNWTIIYAEPEEAASGSIGELNGFTGTHDILTRIQQLKTKPVIDGVVSAEFSDQLNLITEAVLTIRNMVIHPDNATYASNYPMVLDLLCVLLRLPVLDMTVELKHFALDIAEQITPHLILGADDPLYQALLSQLDQHSDDRGIALTALRAIGRISMELAETNKLDNVPVGVLQKVKDWLLLNDDELMDACLDFLYQYTAVVRNLENLIQATHLEGLVSHLVRLLSHGAKREPREFTKVPEQRIAGNTMIADIPPDLCEQLLAIEEPERCYKWVRCFFEEDPEGQVTQIAIWQAYNKAFQERLRSAGRPMMQAAEFIRSITHVYQNAVAKIKREQGPNGAVVDKYAIDGIRPRKFPMSPGGVEYFPCLWSIQTQPMTVKCLTWLASPEQMWEHILTQHLGVNPDPEDKMFKRVTGEYTCTWAACQKYPVPTKMDLFVFAAHVKLHMIQAYGTYYNQPKKPSRQVIPAKTISFSGETTAVAPRDPNNPNAPITAGGIPLSATLVLRNIARNVVKTDGHEELVKTEGETKGWNERLFRALRPRLYEVMADNRLLAPHIVSLLQTIDDA</sequence>
<comment type="caution">
    <text evidence="8">The sequence shown here is derived from an EMBL/GenBank/DDBJ whole genome shotgun (WGS) entry which is preliminary data.</text>
</comment>
<reference evidence="8 9" key="1">
    <citation type="submission" date="2018-08" db="EMBL/GenBank/DDBJ databases">
        <title>Draft genome of the lignicolous fungus Coniochaeta pulveracea.</title>
        <authorList>
            <person name="Borstlap C.J."/>
            <person name="De Witt R.N."/>
            <person name="Botha A."/>
            <person name="Volschenk H."/>
        </authorList>
    </citation>
    <scope>NUCLEOTIDE SEQUENCE [LARGE SCALE GENOMIC DNA]</scope>
    <source>
        <strain evidence="8 9">CAB683</strain>
    </source>
</reference>
<dbReference type="InterPro" id="IPR016024">
    <property type="entry name" value="ARM-type_fold"/>
</dbReference>